<keyword evidence="1" id="KW-1133">Transmembrane helix</keyword>
<name>A0A0A9DGQ2_ARUDO</name>
<keyword evidence="1" id="KW-0472">Membrane</keyword>
<feature type="transmembrane region" description="Helical" evidence="1">
    <location>
        <begin position="76"/>
        <end position="93"/>
    </location>
</feature>
<accession>A0A0A9DGQ2</accession>
<keyword evidence="1" id="KW-0812">Transmembrane</keyword>
<feature type="transmembrane region" description="Helical" evidence="1">
    <location>
        <begin position="99"/>
        <end position="118"/>
    </location>
</feature>
<protein>
    <submittedName>
        <fullName evidence="2">Uncharacterized protein</fullName>
    </submittedName>
</protein>
<organism evidence="2">
    <name type="scientific">Arundo donax</name>
    <name type="common">Giant reed</name>
    <name type="synonym">Donax arundinaceus</name>
    <dbReference type="NCBI Taxonomy" id="35708"/>
    <lineage>
        <taxon>Eukaryota</taxon>
        <taxon>Viridiplantae</taxon>
        <taxon>Streptophyta</taxon>
        <taxon>Embryophyta</taxon>
        <taxon>Tracheophyta</taxon>
        <taxon>Spermatophyta</taxon>
        <taxon>Magnoliopsida</taxon>
        <taxon>Liliopsida</taxon>
        <taxon>Poales</taxon>
        <taxon>Poaceae</taxon>
        <taxon>PACMAD clade</taxon>
        <taxon>Arundinoideae</taxon>
        <taxon>Arundineae</taxon>
        <taxon>Arundo</taxon>
    </lineage>
</organism>
<evidence type="ECO:0000313" key="2">
    <source>
        <dbReference type="EMBL" id="JAD85868.1"/>
    </source>
</evidence>
<dbReference type="EMBL" id="GBRH01212027">
    <property type="protein sequence ID" value="JAD85868.1"/>
    <property type="molecule type" value="Transcribed_RNA"/>
</dbReference>
<evidence type="ECO:0000256" key="1">
    <source>
        <dbReference type="SAM" id="Phobius"/>
    </source>
</evidence>
<reference evidence="2" key="1">
    <citation type="submission" date="2014-09" db="EMBL/GenBank/DDBJ databases">
        <authorList>
            <person name="Magalhaes I.L.F."/>
            <person name="Oliveira U."/>
            <person name="Santos F.R."/>
            <person name="Vidigal T.H.D.A."/>
            <person name="Brescovit A.D."/>
            <person name="Santos A.J."/>
        </authorList>
    </citation>
    <scope>NUCLEOTIDE SEQUENCE</scope>
    <source>
        <tissue evidence="2">Shoot tissue taken approximately 20 cm above the soil surface</tissue>
    </source>
</reference>
<proteinExistence type="predicted"/>
<sequence length="137" mass="15651">MIERVESTHFLTVHIIRYQLTIPSEENQIAVRMNGDYIEVNSSFATLFSKQVQKAQSVLQDQFLHIIILKNPDGQFIASSFCIINILCTNISIQSRGDIIIIIIIILFLMIDVMQAPLGLTNKIRVCNCVRYFPSHI</sequence>
<reference evidence="2" key="2">
    <citation type="journal article" date="2015" name="Data Brief">
        <title>Shoot transcriptome of the giant reed, Arundo donax.</title>
        <authorList>
            <person name="Barrero R.A."/>
            <person name="Guerrero F.D."/>
            <person name="Moolhuijzen P."/>
            <person name="Goolsby J.A."/>
            <person name="Tidwell J."/>
            <person name="Bellgard S.E."/>
            <person name="Bellgard M.I."/>
        </authorList>
    </citation>
    <scope>NUCLEOTIDE SEQUENCE</scope>
    <source>
        <tissue evidence="2">Shoot tissue taken approximately 20 cm above the soil surface</tissue>
    </source>
</reference>
<dbReference type="AlphaFoldDB" id="A0A0A9DGQ2"/>